<sequence length="289" mass="31576">MQENERLARAFEEKRPRLQAVAHRMLGSTDEAEDAVQEAWIRLHRSETDSVENLDGWLTTVVSRVCLDMLRARNRREEFLAEHAEPSDDPRTEDTSDPEHAAVLADSVGLAMLVVLDTLDPDERLAFVLHDTFAVPFADIAAIIGRSPAATRQLASRARRRVHGASPLPDLQRQHKVVDAFLTAARNGEFERLLTLLAPDASMHADDTAVRIGAAPLTEGAEGVASIFSGGAEAARIALIDGSVGAVWQSKVRPIVVFNFTIEDGKITAIDLVAGPERLRELDIVVLDA</sequence>
<dbReference type="InterPro" id="IPR013249">
    <property type="entry name" value="RNA_pol_sigma70_r4_t2"/>
</dbReference>
<dbReference type="RefSeq" id="WP_150175329.1">
    <property type="nucleotide sequence ID" value="NZ_CP029193.1"/>
</dbReference>
<name>A0A5P2BMG3_STRVZ</name>
<dbReference type="Gene3D" id="1.10.10.10">
    <property type="entry name" value="Winged helix-like DNA-binding domain superfamily/Winged helix DNA-binding domain"/>
    <property type="match status" value="1"/>
</dbReference>
<dbReference type="NCBIfam" id="TIGR02937">
    <property type="entry name" value="sigma70-ECF"/>
    <property type="match status" value="1"/>
</dbReference>
<proteinExistence type="inferred from homology"/>
<keyword evidence="9" id="KW-1185">Reference proteome</keyword>
<keyword evidence="4" id="KW-0731">Sigma factor</keyword>
<dbReference type="InterPro" id="IPR052704">
    <property type="entry name" value="ECF_Sigma-70_Domain"/>
</dbReference>
<evidence type="ECO:0000256" key="2">
    <source>
        <dbReference type="ARBA" id="ARBA00011344"/>
    </source>
</evidence>
<dbReference type="PANTHER" id="PTHR30173">
    <property type="entry name" value="SIGMA 19 FACTOR"/>
    <property type="match status" value="1"/>
</dbReference>
<feature type="domain" description="RNA polymerase sigma-70 region 2" evidence="6">
    <location>
        <begin position="11"/>
        <end position="76"/>
    </location>
</feature>
<comment type="similarity">
    <text evidence="1">Belongs to the sigma-70 factor family. ECF subfamily.</text>
</comment>
<dbReference type="GO" id="GO:0016987">
    <property type="term" value="F:sigma factor activity"/>
    <property type="evidence" value="ECO:0007669"/>
    <property type="project" value="UniProtKB-KW"/>
</dbReference>
<dbReference type="SUPFAM" id="SSF54427">
    <property type="entry name" value="NTF2-like"/>
    <property type="match status" value="1"/>
</dbReference>
<dbReference type="InterPro" id="IPR013324">
    <property type="entry name" value="RNA_pol_sigma_r3/r4-like"/>
</dbReference>
<dbReference type="Proteomes" id="UP000323046">
    <property type="component" value="Chromosome"/>
</dbReference>
<dbReference type="Pfam" id="PF08281">
    <property type="entry name" value="Sigma70_r4_2"/>
    <property type="match status" value="1"/>
</dbReference>
<dbReference type="SUPFAM" id="SSF88946">
    <property type="entry name" value="Sigma2 domain of RNA polymerase sigma factors"/>
    <property type="match status" value="1"/>
</dbReference>
<dbReference type="GO" id="GO:0003677">
    <property type="term" value="F:DNA binding"/>
    <property type="evidence" value="ECO:0007669"/>
    <property type="project" value="InterPro"/>
</dbReference>
<gene>
    <name evidence="8" type="ORF">DEJ47_00130</name>
</gene>
<dbReference type="Gene3D" id="1.10.1740.10">
    <property type="match status" value="1"/>
</dbReference>
<evidence type="ECO:0000256" key="3">
    <source>
        <dbReference type="ARBA" id="ARBA00023015"/>
    </source>
</evidence>
<evidence type="ECO:0000259" key="7">
    <source>
        <dbReference type="Pfam" id="PF08281"/>
    </source>
</evidence>
<dbReference type="EMBL" id="CP029193">
    <property type="protein sequence ID" value="QES31150.1"/>
    <property type="molecule type" value="Genomic_DNA"/>
</dbReference>
<dbReference type="InterPro" id="IPR007627">
    <property type="entry name" value="RNA_pol_sigma70_r2"/>
</dbReference>
<dbReference type="InterPro" id="IPR036388">
    <property type="entry name" value="WH-like_DNA-bd_sf"/>
</dbReference>
<evidence type="ECO:0000256" key="4">
    <source>
        <dbReference type="ARBA" id="ARBA00023082"/>
    </source>
</evidence>
<protein>
    <submittedName>
        <fullName evidence="8">RNA polymerase subunit sigma-70</fullName>
    </submittedName>
</protein>
<evidence type="ECO:0000256" key="1">
    <source>
        <dbReference type="ARBA" id="ARBA00010641"/>
    </source>
</evidence>
<dbReference type="Gene3D" id="3.10.450.50">
    <property type="match status" value="1"/>
</dbReference>
<reference evidence="8 9" key="1">
    <citation type="submission" date="2018-05" db="EMBL/GenBank/DDBJ databases">
        <title>Streptomyces venezuelae.</title>
        <authorList>
            <person name="Kim W."/>
            <person name="Lee N."/>
            <person name="Cho B.-K."/>
        </authorList>
    </citation>
    <scope>NUCLEOTIDE SEQUENCE [LARGE SCALE GENOMIC DNA]</scope>
    <source>
        <strain evidence="8 9">ATCC 14583</strain>
    </source>
</reference>
<feature type="domain" description="RNA polymerase sigma factor 70 region 4 type 2" evidence="7">
    <location>
        <begin position="113"/>
        <end position="161"/>
    </location>
</feature>
<evidence type="ECO:0000256" key="5">
    <source>
        <dbReference type="ARBA" id="ARBA00023163"/>
    </source>
</evidence>
<dbReference type="Pfam" id="PF04542">
    <property type="entry name" value="Sigma70_r2"/>
    <property type="match status" value="1"/>
</dbReference>
<dbReference type="PANTHER" id="PTHR30173:SF43">
    <property type="entry name" value="ECF RNA POLYMERASE SIGMA FACTOR SIGI-RELATED"/>
    <property type="match status" value="1"/>
</dbReference>
<dbReference type="SUPFAM" id="SSF88659">
    <property type="entry name" value="Sigma3 and sigma4 domains of RNA polymerase sigma factors"/>
    <property type="match status" value="1"/>
</dbReference>
<evidence type="ECO:0000259" key="6">
    <source>
        <dbReference type="Pfam" id="PF04542"/>
    </source>
</evidence>
<organism evidence="8 9">
    <name type="scientific">Streptomyces venezuelae</name>
    <dbReference type="NCBI Taxonomy" id="54571"/>
    <lineage>
        <taxon>Bacteria</taxon>
        <taxon>Bacillati</taxon>
        <taxon>Actinomycetota</taxon>
        <taxon>Actinomycetes</taxon>
        <taxon>Kitasatosporales</taxon>
        <taxon>Streptomycetaceae</taxon>
        <taxon>Streptomyces</taxon>
    </lineage>
</organism>
<comment type="subunit">
    <text evidence="2">Interacts transiently with the RNA polymerase catalytic core formed by RpoA, RpoB, RpoC and RpoZ (2 alpha, 1 beta, 1 beta' and 1 omega subunit) to form the RNA polymerase holoenzyme that can initiate transcription.</text>
</comment>
<dbReference type="OrthoDB" id="3211555at2"/>
<dbReference type="InterPro" id="IPR013325">
    <property type="entry name" value="RNA_pol_sigma_r2"/>
</dbReference>
<accession>A0A5P2BMG3</accession>
<evidence type="ECO:0000313" key="8">
    <source>
        <dbReference type="EMBL" id="QES31150.1"/>
    </source>
</evidence>
<dbReference type="InterPro" id="IPR032710">
    <property type="entry name" value="NTF2-like_dom_sf"/>
</dbReference>
<evidence type="ECO:0000313" key="9">
    <source>
        <dbReference type="Proteomes" id="UP000323046"/>
    </source>
</evidence>
<keyword evidence="5" id="KW-0804">Transcription</keyword>
<dbReference type="AlphaFoldDB" id="A0A5P2BMG3"/>
<dbReference type="InterPro" id="IPR014284">
    <property type="entry name" value="RNA_pol_sigma-70_dom"/>
</dbReference>
<dbReference type="GO" id="GO:0006352">
    <property type="term" value="P:DNA-templated transcription initiation"/>
    <property type="evidence" value="ECO:0007669"/>
    <property type="project" value="InterPro"/>
</dbReference>
<keyword evidence="3" id="KW-0805">Transcription regulation</keyword>